<sequence>MRFLAVMALIVSCSALPAWGAKPAGKDLRGPTTPAALYAAFPIFRDNAAAYQPQAKVIAALRRIDRPTRIVVFFGTWCLDSRSEVPTLLKTLDVTANSRLTLELDAVDRLKDDGIGLADRFDIDSVPVFIFIRDGRELGRITVFPRTTMEEEMLAIIATHR</sequence>
<keyword evidence="1" id="KW-0732">Signal</keyword>
<dbReference type="CDD" id="cd02947">
    <property type="entry name" value="TRX_family"/>
    <property type="match status" value="1"/>
</dbReference>
<dbReference type="SUPFAM" id="SSF52833">
    <property type="entry name" value="Thioredoxin-like"/>
    <property type="match status" value="1"/>
</dbReference>
<feature type="signal peptide" evidence="1">
    <location>
        <begin position="1"/>
        <end position="20"/>
    </location>
</feature>
<reference evidence="2 3" key="1">
    <citation type="submission" date="2022-12" db="EMBL/GenBank/DDBJ databases">
        <title>Polyphasic characterization of Geotalea uranireducens NIT-SL11 newly isolated from a complex of sewage sludge and microbially reduced graphene oxide.</title>
        <authorList>
            <person name="Xie L."/>
            <person name="Yoshida N."/>
            <person name="Meng L."/>
        </authorList>
    </citation>
    <scope>NUCLEOTIDE SEQUENCE [LARGE SCALE GENOMIC DNA]</scope>
    <source>
        <strain evidence="2 3">NIT-SL11</strain>
    </source>
</reference>
<evidence type="ECO:0000313" key="2">
    <source>
        <dbReference type="EMBL" id="BDV41881.1"/>
    </source>
</evidence>
<dbReference type="Proteomes" id="UP001317705">
    <property type="component" value="Chromosome"/>
</dbReference>
<organism evidence="2 3">
    <name type="scientific">Geotalea uraniireducens</name>
    <dbReference type="NCBI Taxonomy" id="351604"/>
    <lineage>
        <taxon>Bacteria</taxon>
        <taxon>Pseudomonadati</taxon>
        <taxon>Thermodesulfobacteriota</taxon>
        <taxon>Desulfuromonadia</taxon>
        <taxon>Geobacterales</taxon>
        <taxon>Geobacteraceae</taxon>
        <taxon>Geotalea</taxon>
    </lineage>
</organism>
<name>A0ABN6VNP3_9BACT</name>
<feature type="chain" id="PRO_5045471264" description="Thioredoxin" evidence="1">
    <location>
        <begin position="21"/>
        <end position="161"/>
    </location>
</feature>
<keyword evidence="3" id="KW-1185">Reference proteome</keyword>
<gene>
    <name evidence="2" type="ORF">GURASL_08040</name>
</gene>
<evidence type="ECO:0000256" key="1">
    <source>
        <dbReference type="SAM" id="SignalP"/>
    </source>
</evidence>
<evidence type="ECO:0008006" key="4">
    <source>
        <dbReference type="Google" id="ProtNLM"/>
    </source>
</evidence>
<dbReference type="Gene3D" id="3.40.30.10">
    <property type="entry name" value="Glutaredoxin"/>
    <property type="match status" value="1"/>
</dbReference>
<evidence type="ECO:0000313" key="3">
    <source>
        <dbReference type="Proteomes" id="UP001317705"/>
    </source>
</evidence>
<dbReference type="RefSeq" id="WP_282001997.1">
    <property type="nucleotide sequence ID" value="NZ_AP027151.1"/>
</dbReference>
<accession>A0ABN6VNP3</accession>
<dbReference type="EMBL" id="AP027151">
    <property type="protein sequence ID" value="BDV41881.1"/>
    <property type="molecule type" value="Genomic_DNA"/>
</dbReference>
<proteinExistence type="predicted"/>
<dbReference type="InterPro" id="IPR036249">
    <property type="entry name" value="Thioredoxin-like_sf"/>
</dbReference>
<protein>
    <recommendedName>
        <fullName evidence="4">Thioredoxin</fullName>
    </recommendedName>
</protein>